<evidence type="ECO:0000259" key="2">
    <source>
        <dbReference type="Pfam" id="PF13460"/>
    </source>
</evidence>
<comment type="similarity">
    <text evidence="1">Belongs to the avfA family.</text>
</comment>
<dbReference type="InterPro" id="IPR016040">
    <property type="entry name" value="NAD(P)-bd_dom"/>
</dbReference>
<organism evidence="3 4">
    <name type="scientific">Podospora australis</name>
    <dbReference type="NCBI Taxonomy" id="1536484"/>
    <lineage>
        <taxon>Eukaryota</taxon>
        <taxon>Fungi</taxon>
        <taxon>Dikarya</taxon>
        <taxon>Ascomycota</taxon>
        <taxon>Pezizomycotina</taxon>
        <taxon>Sordariomycetes</taxon>
        <taxon>Sordariomycetidae</taxon>
        <taxon>Sordariales</taxon>
        <taxon>Podosporaceae</taxon>
        <taxon>Podospora</taxon>
    </lineage>
</organism>
<comment type="caution">
    <text evidence="3">The sequence shown here is derived from an EMBL/GenBank/DDBJ whole genome shotgun (WGS) entry which is preliminary data.</text>
</comment>
<protein>
    <recommendedName>
        <fullName evidence="2">NAD(P)-binding domain-containing protein</fullName>
    </recommendedName>
</protein>
<gene>
    <name evidence="3" type="ORF">QBC35DRAFT_396237</name>
</gene>
<reference evidence="3" key="1">
    <citation type="journal article" date="2023" name="Mol. Phylogenet. Evol.">
        <title>Genome-scale phylogeny and comparative genomics of the fungal order Sordariales.</title>
        <authorList>
            <person name="Hensen N."/>
            <person name="Bonometti L."/>
            <person name="Westerberg I."/>
            <person name="Brannstrom I.O."/>
            <person name="Guillou S."/>
            <person name="Cros-Aarteil S."/>
            <person name="Calhoun S."/>
            <person name="Haridas S."/>
            <person name="Kuo A."/>
            <person name="Mondo S."/>
            <person name="Pangilinan J."/>
            <person name="Riley R."/>
            <person name="LaButti K."/>
            <person name="Andreopoulos B."/>
            <person name="Lipzen A."/>
            <person name="Chen C."/>
            <person name="Yan M."/>
            <person name="Daum C."/>
            <person name="Ng V."/>
            <person name="Clum A."/>
            <person name="Steindorff A."/>
            <person name="Ohm R.A."/>
            <person name="Martin F."/>
            <person name="Silar P."/>
            <person name="Natvig D.O."/>
            <person name="Lalanne C."/>
            <person name="Gautier V."/>
            <person name="Ament-Velasquez S.L."/>
            <person name="Kruys A."/>
            <person name="Hutchinson M.I."/>
            <person name="Powell A.J."/>
            <person name="Barry K."/>
            <person name="Miller A.N."/>
            <person name="Grigoriev I.V."/>
            <person name="Debuchy R."/>
            <person name="Gladieux P."/>
            <person name="Hiltunen Thoren M."/>
            <person name="Johannesson H."/>
        </authorList>
    </citation>
    <scope>NUCLEOTIDE SEQUENCE</scope>
    <source>
        <strain evidence="3">PSN309</strain>
    </source>
</reference>
<accession>A0AAN6WJB0</accession>
<dbReference type="InterPro" id="IPR036291">
    <property type="entry name" value="NAD(P)-bd_dom_sf"/>
</dbReference>
<dbReference type="PANTHER" id="PTHR15020:SF50">
    <property type="entry name" value="UPF0659 PROTEIN YMR090W"/>
    <property type="match status" value="1"/>
</dbReference>
<dbReference type="Proteomes" id="UP001302126">
    <property type="component" value="Unassembled WGS sequence"/>
</dbReference>
<dbReference type="AlphaFoldDB" id="A0AAN6WJB0"/>
<dbReference type="Gene3D" id="3.40.50.720">
    <property type="entry name" value="NAD(P)-binding Rossmann-like Domain"/>
    <property type="match status" value="1"/>
</dbReference>
<evidence type="ECO:0000313" key="4">
    <source>
        <dbReference type="Proteomes" id="UP001302126"/>
    </source>
</evidence>
<dbReference type="Pfam" id="PF13460">
    <property type="entry name" value="NAD_binding_10"/>
    <property type="match status" value="1"/>
</dbReference>
<reference evidence="3" key="2">
    <citation type="submission" date="2023-05" db="EMBL/GenBank/DDBJ databases">
        <authorList>
            <consortium name="Lawrence Berkeley National Laboratory"/>
            <person name="Steindorff A."/>
            <person name="Hensen N."/>
            <person name="Bonometti L."/>
            <person name="Westerberg I."/>
            <person name="Brannstrom I.O."/>
            <person name="Guillou S."/>
            <person name="Cros-Aarteil S."/>
            <person name="Calhoun S."/>
            <person name="Haridas S."/>
            <person name="Kuo A."/>
            <person name="Mondo S."/>
            <person name="Pangilinan J."/>
            <person name="Riley R."/>
            <person name="Labutti K."/>
            <person name="Andreopoulos B."/>
            <person name="Lipzen A."/>
            <person name="Chen C."/>
            <person name="Yanf M."/>
            <person name="Daum C."/>
            <person name="Ng V."/>
            <person name="Clum A."/>
            <person name="Ohm R."/>
            <person name="Martin F."/>
            <person name="Silar P."/>
            <person name="Natvig D."/>
            <person name="Lalanne C."/>
            <person name="Gautier V."/>
            <person name="Ament-Velasquez S.L."/>
            <person name="Kruys A."/>
            <person name="Hutchinson M.I."/>
            <person name="Powell A.J."/>
            <person name="Barry K."/>
            <person name="Miller A.N."/>
            <person name="Grigoriev I.V."/>
            <person name="Debuchy R."/>
            <person name="Gladieux P."/>
            <person name="Thoren M.H."/>
            <person name="Johannesson H."/>
        </authorList>
    </citation>
    <scope>NUCLEOTIDE SEQUENCE</scope>
    <source>
        <strain evidence="3">PSN309</strain>
    </source>
</reference>
<sequence length="264" mass="28565">MSHHVLILGGHGKVAQLLTPLLLRRSWNVTSVIRTQEQVPTVQKLADEVKGGQAGKLNVLVRSIEDVKNEADAKKVLDEAQGVDYVVWSAGAGGRGGPERTYAIDRDAAIHFIRASASTPSITRVLLVSYLASRRTKPSWWSDEEWKAAEDVNNNALPHYYKAKLAADEELYRVSKDKGDKFVGINLRPGTLTLDPPSKVELGKTKGSKGDVSRATVAHVADALLAADGVKNAWIDLLEGDEDIQGAVTRVVKEGVDAAEGENL</sequence>
<dbReference type="EMBL" id="MU864688">
    <property type="protein sequence ID" value="KAK4182296.1"/>
    <property type="molecule type" value="Genomic_DNA"/>
</dbReference>
<dbReference type="SUPFAM" id="SSF51735">
    <property type="entry name" value="NAD(P)-binding Rossmann-fold domains"/>
    <property type="match status" value="1"/>
</dbReference>
<name>A0AAN6WJB0_9PEZI</name>
<proteinExistence type="inferred from homology"/>
<evidence type="ECO:0000256" key="1">
    <source>
        <dbReference type="ARBA" id="ARBA00038376"/>
    </source>
</evidence>
<dbReference type="PANTHER" id="PTHR15020">
    <property type="entry name" value="FLAVIN REDUCTASE-RELATED"/>
    <property type="match status" value="1"/>
</dbReference>
<evidence type="ECO:0000313" key="3">
    <source>
        <dbReference type="EMBL" id="KAK4182296.1"/>
    </source>
</evidence>
<feature type="domain" description="NAD(P)-binding" evidence="2">
    <location>
        <begin position="9"/>
        <end position="226"/>
    </location>
</feature>
<keyword evidence="4" id="KW-1185">Reference proteome</keyword>